<feature type="region of interest" description="Disordered" evidence="1">
    <location>
        <begin position="94"/>
        <end position="115"/>
    </location>
</feature>
<reference evidence="4" key="1">
    <citation type="submission" date="2021-11" db="EMBL/GenBank/DDBJ databases">
        <authorList>
            <consortium name="Genoscope - CEA"/>
            <person name="William W."/>
        </authorList>
    </citation>
    <scope>NUCLEOTIDE SEQUENCE</scope>
</reference>
<dbReference type="InterPro" id="IPR015425">
    <property type="entry name" value="FH2_Formin"/>
</dbReference>
<dbReference type="PROSITE" id="PS50106">
    <property type="entry name" value="PDZ"/>
    <property type="match status" value="1"/>
</dbReference>
<dbReference type="Gene3D" id="1.20.58.2220">
    <property type="entry name" value="Formin, FH2 domain"/>
    <property type="match status" value="1"/>
</dbReference>
<dbReference type="PANTHER" id="PTHR45733:SF31">
    <property type="entry name" value="GENOME ASSEMBLY, CHROMOSOME: II"/>
    <property type="match status" value="1"/>
</dbReference>
<feature type="compositionally biased region" description="Basic residues" evidence="1">
    <location>
        <begin position="1270"/>
        <end position="1279"/>
    </location>
</feature>
<gene>
    <name evidence="4" type="ORF">PECAL_4P13400</name>
</gene>
<feature type="region of interest" description="Disordered" evidence="1">
    <location>
        <begin position="708"/>
        <end position="729"/>
    </location>
</feature>
<evidence type="ECO:0000313" key="4">
    <source>
        <dbReference type="EMBL" id="CAH0374080.1"/>
    </source>
</evidence>
<feature type="domain" description="FH2" evidence="3">
    <location>
        <begin position="874"/>
        <end position="1265"/>
    </location>
</feature>
<keyword evidence="5" id="KW-1185">Reference proteome</keyword>
<evidence type="ECO:0000259" key="3">
    <source>
        <dbReference type="PROSITE" id="PS51444"/>
    </source>
</evidence>
<evidence type="ECO:0000256" key="1">
    <source>
        <dbReference type="SAM" id="MobiDB-lite"/>
    </source>
</evidence>
<dbReference type="InterPro" id="IPR001478">
    <property type="entry name" value="PDZ"/>
</dbReference>
<feature type="region of interest" description="Disordered" evidence="1">
    <location>
        <begin position="1255"/>
        <end position="1294"/>
    </location>
</feature>
<feature type="domain" description="PDZ" evidence="2">
    <location>
        <begin position="9"/>
        <end position="94"/>
    </location>
</feature>
<proteinExistence type="predicted"/>
<feature type="compositionally biased region" description="Basic and acidic residues" evidence="1">
    <location>
        <begin position="1280"/>
        <end position="1294"/>
    </location>
</feature>
<dbReference type="SMART" id="SM00498">
    <property type="entry name" value="FH2"/>
    <property type="match status" value="1"/>
</dbReference>
<dbReference type="Pfam" id="PF02181">
    <property type="entry name" value="FH2"/>
    <property type="match status" value="1"/>
</dbReference>
<evidence type="ECO:0000313" key="5">
    <source>
        <dbReference type="Proteomes" id="UP000789595"/>
    </source>
</evidence>
<evidence type="ECO:0008006" key="6">
    <source>
        <dbReference type="Google" id="ProtNLM"/>
    </source>
</evidence>
<feature type="region of interest" description="Disordered" evidence="1">
    <location>
        <begin position="631"/>
        <end position="651"/>
    </location>
</feature>
<feature type="compositionally biased region" description="Pro residues" evidence="1">
    <location>
        <begin position="641"/>
        <end position="651"/>
    </location>
</feature>
<protein>
    <recommendedName>
        <fullName evidence="6">FH2 domain-containing protein</fullName>
    </recommendedName>
</protein>
<feature type="compositionally biased region" description="Basic and acidic residues" evidence="1">
    <location>
        <begin position="1255"/>
        <end position="1269"/>
    </location>
</feature>
<dbReference type="Proteomes" id="UP000789595">
    <property type="component" value="Unassembled WGS sequence"/>
</dbReference>
<dbReference type="PANTHER" id="PTHR45733">
    <property type="entry name" value="FORMIN-J"/>
    <property type="match status" value="1"/>
</dbReference>
<dbReference type="Pfam" id="PF10152">
    <property type="entry name" value="CCDC53"/>
    <property type="match status" value="1"/>
</dbReference>
<comment type="caution">
    <text evidence="4">The sequence shown here is derived from an EMBL/GenBank/DDBJ whole genome shotgun (WGS) entry which is preliminary data.</text>
</comment>
<sequence>MPEAFEELILGLTRQPGEGWGLNINNASFKVTKVAPEGAASKSCDPPKVGDLLVGIAGADGRFTLLDNNTRASEMRDAFVQAGDVCQLRVKRPVPNEEELDSPPQRSKSEGMLSRWGRSFRRRSTSVDARLRAIGTSLTNVFSSTESARNPGDVVRIWPRVFAVVGGEAPSLQHVSQCTRRECGDVRHSDFGHGDALDGEPLLRALLINVGDAPCASPELFADGSRVINAGWEAPKHAPGPALAHAARLGLAAAAWLALDDRTLIVIGDLTAGDRARCGLACAAVLRVASAVLEFGALQTDIPRVDAAQEGYGAYLEAVGGDAKRQLDLKHLPPSFGRGLKHLDCAVEARCLPNPRPLILLGASVRGLPVSEAPVLEVCSTSNNWSSESDEMAVEWDGDEAFYSLDNNRERPCVLRGDFAVVVRFGGRYKDVGGAGQAPIARYVASSGFLCDGAIDARKCDIDVHPAYATQILGDRKNSGTDLRVRLAFCYADDEGDDEPTSPVHFFALPRRAEAAVDRGLALLAAWHCIQPDTNMTSSLAATACCDNDVASLALQLSANDEAKAFSTLSGFPTLSAAAGMRSKHGDLFAYVRSSRAAVPYDAPRASLLGAAQAGPGGLPRVTTALNRLGVKKAKPQRRPSLPPEPLPPAPAADVAVAPALVQPPPPVPDAGDLLTAELDALLAKPSQTLEDVAVPGTIGAVAPGAALSAAPPAVPPAAPAAPAAAAAPPPAAPLEAMLRARAPPKPAAPAPKPANPIEAMLQRKQAPPPAKLQRIVSGEAAPDPKAALNNLMKARAATDGGAAADGAPLRDHPAMKPFVKLLRVGLPRPAVARKMAEEGLDASLLDKDLDAPPDAATLRLLNKEAPSTTRQWGGREAKKRASLKPVHWEAIENNTEGTVWAHSGDGVDDDDKAELHRLFGVDHSKTRKHGSLQPKHKAEEEACEAKRSANIAISLATLAKPFDGDLSAMLRAACEGAIAHDIVEQLVPMLPSDDEFAKARRLYRKSGPETLRIPQKPAESLFVAVVDLVQDGEFQITSPNDLRSRLQLLGDALSAPDASKKIAEDAQTLIEAADGARTSKALAECLRRLLDVGNALNAGTRRGDAKGFTLASLERVAATKSTDASAVSVLDFAARKALTGDGEHDLEKLEPLLRAARKLELRELEKESTRLARCSAKISESALASHAAASGLAEHVAAASQASSDASSAVLQCSKFFGEESPDCAHLFGALHDLVARFQAARLKVKADEERRAKQALEEKRKTPEAKRERRRERRRGRAAVDDVLRAVDAGKK</sequence>
<dbReference type="SUPFAM" id="SSF101447">
    <property type="entry name" value="Formin homology 2 domain (FH2 domain)"/>
    <property type="match status" value="1"/>
</dbReference>
<dbReference type="OrthoDB" id="1668162at2759"/>
<evidence type="ECO:0000259" key="2">
    <source>
        <dbReference type="PROSITE" id="PS50106"/>
    </source>
</evidence>
<dbReference type="InterPro" id="IPR042201">
    <property type="entry name" value="FH2_Formin_sf"/>
</dbReference>
<dbReference type="InterPro" id="IPR019309">
    <property type="entry name" value="WASHC3"/>
</dbReference>
<dbReference type="InterPro" id="IPR051144">
    <property type="entry name" value="Formin_homology_domain"/>
</dbReference>
<dbReference type="PROSITE" id="PS51444">
    <property type="entry name" value="FH2"/>
    <property type="match status" value="1"/>
</dbReference>
<accession>A0A8J2X0V8</accession>
<organism evidence="4 5">
    <name type="scientific">Pelagomonas calceolata</name>
    <dbReference type="NCBI Taxonomy" id="35677"/>
    <lineage>
        <taxon>Eukaryota</taxon>
        <taxon>Sar</taxon>
        <taxon>Stramenopiles</taxon>
        <taxon>Ochrophyta</taxon>
        <taxon>Pelagophyceae</taxon>
        <taxon>Pelagomonadales</taxon>
        <taxon>Pelagomonadaceae</taxon>
        <taxon>Pelagomonas</taxon>
    </lineage>
</organism>
<dbReference type="GO" id="GO:0071203">
    <property type="term" value="C:WASH complex"/>
    <property type="evidence" value="ECO:0007669"/>
    <property type="project" value="InterPro"/>
</dbReference>
<dbReference type="EMBL" id="CAKKNE010000004">
    <property type="protein sequence ID" value="CAH0374080.1"/>
    <property type="molecule type" value="Genomic_DNA"/>
</dbReference>
<name>A0A8J2X0V8_9STRA</name>